<dbReference type="Pfam" id="PF05649">
    <property type="entry name" value="Peptidase_M13_N"/>
    <property type="match status" value="1"/>
</dbReference>
<dbReference type="InterPro" id="IPR008753">
    <property type="entry name" value="Peptidase_M13_N"/>
</dbReference>
<dbReference type="GeneID" id="103602392"/>
<organism evidence="11 12">
    <name type="scientific">Galeopterus variegatus</name>
    <name type="common">Malayan flying lemur</name>
    <name type="synonym">Cynocephalus variegatus</name>
    <dbReference type="NCBI Taxonomy" id="482537"/>
    <lineage>
        <taxon>Eukaryota</taxon>
        <taxon>Metazoa</taxon>
        <taxon>Chordata</taxon>
        <taxon>Craniata</taxon>
        <taxon>Vertebrata</taxon>
        <taxon>Euteleostomi</taxon>
        <taxon>Mammalia</taxon>
        <taxon>Eutheria</taxon>
        <taxon>Euarchontoglires</taxon>
        <taxon>Dermoptera</taxon>
        <taxon>Cynocephalidae</taxon>
        <taxon>Galeopterus</taxon>
    </lineage>
</organism>
<evidence type="ECO:0000259" key="9">
    <source>
        <dbReference type="Pfam" id="PF01431"/>
    </source>
</evidence>
<evidence type="ECO:0000256" key="8">
    <source>
        <dbReference type="SAM" id="Phobius"/>
    </source>
</evidence>
<dbReference type="PRINTS" id="PR00786">
    <property type="entry name" value="NEPRILYSIN"/>
</dbReference>
<name>A0ABM0RWM4_GALVR</name>
<dbReference type="InterPro" id="IPR018497">
    <property type="entry name" value="Peptidase_M13_C"/>
</dbReference>
<dbReference type="PANTHER" id="PTHR11733">
    <property type="entry name" value="ZINC METALLOPROTEASE FAMILY M13 NEPRILYSIN-RELATED"/>
    <property type="match status" value="1"/>
</dbReference>
<evidence type="ECO:0000256" key="2">
    <source>
        <dbReference type="ARBA" id="ARBA00022670"/>
    </source>
</evidence>
<feature type="transmembrane region" description="Helical" evidence="8">
    <location>
        <begin position="29"/>
        <end position="50"/>
    </location>
</feature>
<feature type="domain" description="Peptidase M13 C-terminal" evidence="9">
    <location>
        <begin position="521"/>
        <end position="712"/>
    </location>
</feature>
<evidence type="ECO:0000256" key="1">
    <source>
        <dbReference type="ARBA" id="ARBA00001947"/>
    </source>
</evidence>
<gene>
    <name evidence="12" type="primary">KEL</name>
</gene>
<dbReference type="Pfam" id="PF01431">
    <property type="entry name" value="Peptidase_M13"/>
    <property type="match status" value="1"/>
</dbReference>
<accession>A0ABM0RWM4</accession>
<keyword evidence="8" id="KW-0812">Transmembrane</keyword>
<dbReference type="InterPro" id="IPR024079">
    <property type="entry name" value="MetalloPept_cat_dom_sf"/>
</dbReference>
<reference evidence="12" key="1">
    <citation type="submission" date="2025-08" db="UniProtKB">
        <authorList>
            <consortium name="RefSeq"/>
        </authorList>
    </citation>
    <scope>IDENTIFICATION</scope>
</reference>
<dbReference type="SUPFAM" id="SSF55486">
    <property type="entry name" value="Metalloproteases ('zincins'), catalytic domain"/>
    <property type="match status" value="1"/>
</dbReference>
<dbReference type="InterPro" id="IPR042089">
    <property type="entry name" value="Peptidase_M13_dom_2"/>
</dbReference>
<dbReference type="Proteomes" id="UP000694923">
    <property type="component" value="Unplaced"/>
</dbReference>
<dbReference type="Gene3D" id="1.10.1380.10">
    <property type="entry name" value="Neutral endopeptidase , domain2"/>
    <property type="match status" value="1"/>
</dbReference>
<dbReference type="RefSeq" id="XP_008585015.1">
    <property type="nucleotide sequence ID" value="XM_008586793.1"/>
</dbReference>
<feature type="region of interest" description="Disordered" evidence="7">
    <location>
        <begin position="1"/>
        <end position="20"/>
    </location>
</feature>
<evidence type="ECO:0000256" key="5">
    <source>
        <dbReference type="ARBA" id="ARBA00022833"/>
    </source>
</evidence>
<evidence type="ECO:0000313" key="12">
    <source>
        <dbReference type="RefSeq" id="XP_008585015.1"/>
    </source>
</evidence>
<keyword evidence="8" id="KW-1133">Transmembrane helix</keyword>
<keyword evidence="2" id="KW-0645">Protease</keyword>
<keyword evidence="4" id="KW-0378">Hydrolase</keyword>
<dbReference type="PROSITE" id="PS51885">
    <property type="entry name" value="NEPRILYSIN"/>
    <property type="match status" value="1"/>
</dbReference>
<dbReference type="PANTHER" id="PTHR11733:SF128">
    <property type="entry name" value="KELL BLOOD GROUP GLYCOPROTEIN"/>
    <property type="match status" value="1"/>
</dbReference>
<keyword evidence="5" id="KW-0862">Zinc</keyword>
<evidence type="ECO:0000256" key="7">
    <source>
        <dbReference type="SAM" id="MobiDB-lite"/>
    </source>
</evidence>
<evidence type="ECO:0000256" key="4">
    <source>
        <dbReference type="ARBA" id="ARBA00022801"/>
    </source>
</evidence>
<feature type="domain" description="Peptidase M13 N-terminal" evidence="10">
    <location>
        <begin position="80"/>
        <end position="463"/>
    </location>
</feature>
<keyword evidence="6" id="KW-0482">Metalloprotease</keyword>
<evidence type="ECO:0000259" key="10">
    <source>
        <dbReference type="Pfam" id="PF05649"/>
    </source>
</evidence>
<keyword evidence="3" id="KW-0479">Metal-binding</keyword>
<keyword evidence="8" id="KW-0472">Membrane</keyword>
<sequence>MGTLQSQENSPEEALPTESSGPWAMTRRALMIVLLLGLLLGSSMLLVYIFQSCCPRPCETQVHLDLLARYQASGDTSVAPCTDFFSFACGNPNGTRNSFQTLEEENKSRLQRILESPGSQHLGSGEEKAFQFYSSCMDTPAIEAAGAGPLRQVIEELGGWRISGHWTSLDFNRTLRLLMSQYDHFPFFRAYLGPHPDSAHTPVIQIEQPEFDVFLKQEQEQKISAQIFREYLTYLNRLGTLLGGNPDKVQEHASMSIAIASRLFQFLKPVEPRRAPGELYHMVTIDQLQEMAPTIDWLSCLQATFTPMTLSPSQPLMVHDLEYLKNMSQLIEDELSKHRDFLQSHMIWGLVRTLSPALDSNFQEAYRELNQKLQELRVQPPMPAHPRWKTCVEKTGAFFEPTLAPLFVREAFGPSIRSAAMELFGGIKEALLARLKSLPWMNEEARKEAQDRVIKLQVEIGAPEWALKPELARREYSDIQLGPSFLQSFLSCVRSLQARTVRSFLQPSPHHRWKVSPWEVNAYYSISDRVVVFPAGLLQPPFFHPDYPRAVNFGAAGSIMAQKLLHSLHQFLLPGGCQACDTHALQGTRLCLESHYAAFPLPRGTSFNGSHTFLEDAADVGGLAIALQAYRKRLLGCHGDTTLPNLDLSPQQLFFRSYTQVMCRGSGPQDSQDTHSPPTLRVHGPLSNTPAFARHFHCPNGTLLNPSSHCQLW</sequence>
<evidence type="ECO:0000256" key="6">
    <source>
        <dbReference type="ARBA" id="ARBA00023049"/>
    </source>
</evidence>
<proteinExistence type="predicted"/>
<protein>
    <submittedName>
        <fullName evidence="12">Kell blood group glycoprotein</fullName>
    </submittedName>
</protein>
<evidence type="ECO:0000313" key="11">
    <source>
        <dbReference type="Proteomes" id="UP000694923"/>
    </source>
</evidence>
<keyword evidence="11" id="KW-1185">Reference proteome</keyword>
<dbReference type="InterPro" id="IPR000718">
    <property type="entry name" value="Peptidase_M13"/>
</dbReference>
<comment type="cofactor">
    <cofactor evidence="1">
        <name>Zn(2+)</name>
        <dbReference type="ChEBI" id="CHEBI:29105"/>
    </cofactor>
</comment>
<evidence type="ECO:0000256" key="3">
    <source>
        <dbReference type="ARBA" id="ARBA00022723"/>
    </source>
</evidence>
<dbReference type="CDD" id="cd08662">
    <property type="entry name" value="M13"/>
    <property type="match status" value="1"/>
</dbReference>
<dbReference type="Gene3D" id="3.40.390.10">
    <property type="entry name" value="Collagenase (Catalytic Domain)"/>
    <property type="match status" value="1"/>
</dbReference>